<evidence type="ECO:0000313" key="6">
    <source>
        <dbReference type="EMBL" id="KAH6609872.1"/>
    </source>
</evidence>
<evidence type="ECO:0000256" key="3">
    <source>
        <dbReference type="ARBA" id="ARBA00022777"/>
    </source>
</evidence>
<dbReference type="InterPro" id="IPR017438">
    <property type="entry name" value="ATP-NAD_kinase_N"/>
</dbReference>
<dbReference type="InterPro" id="IPR045540">
    <property type="entry name" value="YegS/DAGK_C"/>
</dbReference>
<keyword evidence="2" id="KW-0547">Nucleotide-binding</keyword>
<dbReference type="InterPro" id="IPR001206">
    <property type="entry name" value="Diacylglycerol_kinase_cat_dom"/>
</dbReference>
<comment type="caution">
    <text evidence="6">The sequence shown here is derived from an EMBL/GenBank/DDBJ whole genome shotgun (WGS) entry which is preliminary data.</text>
</comment>
<protein>
    <submittedName>
        <fullName evidence="6">Sphingosine kinase</fullName>
    </submittedName>
</protein>
<dbReference type="GO" id="GO:0001727">
    <property type="term" value="F:lipid kinase activity"/>
    <property type="evidence" value="ECO:0007669"/>
    <property type="project" value="TreeGrafter"/>
</dbReference>
<dbReference type="GO" id="GO:0046512">
    <property type="term" value="P:sphingosine biosynthetic process"/>
    <property type="evidence" value="ECO:0007669"/>
    <property type="project" value="TreeGrafter"/>
</dbReference>
<sequence>MQNAVRLAEMENGGVKAMEASEAVGMRLGLGGNKTLTIGEKDLVLFDLDGRNHKKSSSGKASSGKQLLEDLSCFNCLPGRAADGKGKHTIPLYNVLWAELRGDALVVDYAAPRKSSLQLKKWTFAIPAAEAETGGPSPETFVSALISAAYGEAKPRKRAYVLINPNSGPGAALGKWKKQVKPLFDAARMELDVVNLSRGGEATELSEKADIQRYDTIMALSGDGTPNEIFNGLGRRPDAARALATIAVSHIPCGSGNAFSLNCNGSNDAATAALAVVKGVVMPLDLVSITQGDRRILSFLSQSLGIIAESDLATENLRWMGGTRFEVGIVTRVLKKKCYPFDLSVKLEIDGKEMIKQHYKKYATDSSLLNVDAEAEAGGAEGLPRLKYGTVHDEIPGDWETASYDNVGTFYVGNMAYMSPDANFFTAAVPTDGLMDLVMINADISVMAVTKAFLSVESGKFFDNPNVVYKKVSAYRITPRNQDSGYISVDGERIPFEPFQAEIHRGLGRVLSKKGVYEAEGPAGWEKA</sequence>
<evidence type="ECO:0000313" key="7">
    <source>
        <dbReference type="Proteomes" id="UP000827724"/>
    </source>
</evidence>
<dbReference type="AlphaFoldDB" id="A0A9P8QWD1"/>
<proteinExistence type="predicted"/>
<dbReference type="GO" id="GO:0005524">
    <property type="term" value="F:ATP binding"/>
    <property type="evidence" value="ECO:0007669"/>
    <property type="project" value="UniProtKB-KW"/>
</dbReference>
<evidence type="ECO:0000256" key="1">
    <source>
        <dbReference type="ARBA" id="ARBA00022679"/>
    </source>
</evidence>
<reference evidence="6" key="1">
    <citation type="submission" date="2021-08" db="EMBL/GenBank/DDBJ databases">
        <title>Chromosome-Level Trichoderma cornu-damae using Hi-C Data.</title>
        <authorList>
            <person name="Kim C.S."/>
        </authorList>
    </citation>
    <scope>NUCLEOTIDE SEQUENCE</scope>
    <source>
        <strain evidence="6">KA19-0412C</strain>
    </source>
</reference>
<dbReference type="SUPFAM" id="SSF111331">
    <property type="entry name" value="NAD kinase/diacylglycerol kinase-like"/>
    <property type="match status" value="1"/>
</dbReference>
<evidence type="ECO:0000256" key="2">
    <source>
        <dbReference type="ARBA" id="ARBA00022741"/>
    </source>
</evidence>
<keyword evidence="1" id="KW-0808">Transferase</keyword>
<organism evidence="6 7">
    <name type="scientific">Trichoderma cornu-damae</name>
    <dbReference type="NCBI Taxonomy" id="654480"/>
    <lineage>
        <taxon>Eukaryota</taxon>
        <taxon>Fungi</taxon>
        <taxon>Dikarya</taxon>
        <taxon>Ascomycota</taxon>
        <taxon>Pezizomycotina</taxon>
        <taxon>Sordariomycetes</taxon>
        <taxon>Hypocreomycetidae</taxon>
        <taxon>Hypocreales</taxon>
        <taxon>Hypocreaceae</taxon>
        <taxon>Trichoderma</taxon>
    </lineage>
</organism>
<dbReference type="PANTHER" id="PTHR12358">
    <property type="entry name" value="SPHINGOSINE KINASE"/>
    <property type="match status" value="1"/>
</dbReference>
<dbReference type="GO" id="GO:0016020">
    <property type="term" value="C:membrane"/>
    <property type="evidence" value="ECO:0007669"/>
    <property type="project" value="TreeGrafter"/>
</dbReference>
<dbReference type="Pfam" id="PF19279">
    <property type="entry name" value="YegS_C"/>
    <property type="match status" value="1"/>
</dbReference>
<evidence type="ECO:0000256" key="4">
    <source>
        <dbReference type="ARBA" id="ARBA00022840"/>
    </source>
</evidence>
<dbReference type="EMBL" id="JAIWOZ010000002">
    <property type="protein sequence ID" value="KAH6609872.1"/>
    <property type="molecule type" value="Genomic_DNA"/>
</dbReference>
<gene>
    <name evidence="6" type="ORF">Trco_003218</name>
</gene>
<dbReference type="Pfam" id="PF00781">
    <property type="entry name" value="DAGK_cat"/>
    <property type="match status" value="1"/>
</dbReference>
<feature type="domain" description="DAGKc" evidence="5">
    <location>
        <begin position="154"/>
        <end position="293"/>
    </location>
</feature>
<name>A0A9P8QWD1_9HYPO</name>
<evidence type="ECO:0000259" key="5">
    <source>
        <dbReference type="PROSITE" id="PS50146"/>
    </source>
</evidence>
<dbReference type="Gene3D" id="3.40.50.10330">
    <property type="entry name" value="Probable inorganic polyphosphate/atp-NAD kinase, domain 1"/>
    <property type="match status" value="1"/>
</dbReference>
<dbReference type="Gene3D" id="2.60.200.40">
    <property type="match status" value="1"/>
</dbReference>
<dbReference type="OrthoDB" id="3853857at2759"/>
<dbReference type="Proteomes" id="UP000827724">
    <property type="component" value="Unassembled WGS sequence"/>
</dbReference>
<dbReference type="GO" id="GO:0005737">
    <property type="term" value="C:cytoplasm"/>
    <property type="evidence" value="ECO:0007669"/>
    <property type="project" value="TreeGrafter"/>
</dbReference>
<dbReference type="PANTHER" id="PTHR12358:SF31">
    <property type="entry name" value="ACYLGLYCEROL KINASE, MITOCHONDRIAL"/>
    <property type="match status" value="1"/>
</dbReference>
<accession>A0A9P8QWD1</accession>
<keyword evidence="4" id="KW-0067">ATP-binding</keyword>
<dbReference type="InterPro" id="IPR016064">
    <property type="entry name" value="NAD/diacylglycerol_kinase_sf"/>
</dbReference>
<keyword evidence="7" id="KW-1185">Reference proteome</keyword>
<dbReference type="SMART" id="SM00046">
    <property type="entry name" value="DAGKc"/>
    <property type="match status" value="1"/>
</dbReference>
<dbReference type="InterPro" id="IPR050187">
    <property type="entry name" value="Lipid_Phosphate_FormReg"/>
</dbReference>
<dbReference type="PROSITE" id="PS50146">
    <property type="entry name" value="DAGK"/>
    <property type="match status" value="1"/>
</dbReference>
<keyword evidence="3 6" id="KW-0418">Kinase</keyword>
<dbReference type="InterPro" id="IPR055916">
    <property type="entry name" value="DUF7493"/>
</dbReference>
<dbReference type="Pfam" id="PF24321">
    <property type="entry name" value="DUF7493"/>
    <property type="match status" value="1"/>
</dbReference>